<feature type="transmembrane region" description="Helical" evidence="1">
    <location>
        <begin position="46"/>
        <end position="68"/>
    </location>
</feature>
<feature type="transmembrane region" description="Helical" evidence="1">
    <location>
        <begin position="114"/>
        <end position="135"/>
    </location>
</feature>
<gene>
    <name evidence="2" type="ORF">ACFP71_08495</name>
</gene>
<organism evidence="2 3">
    <name type="scientific">Oerskovia paurometabola</name>
    <dbReference type="NCBI Taxonomy" id="162170"/>
    <lineage>
        <taxon>Bacteria</taxon>
        <taxon>Bacillati</taxon>
        <taxon>Actinomycetota</taxon>
        <taxon>Actinomycetes</taxon>
        <taxon>Micrococcales</taxon>
        <taxon>Cellulomonadaceae</taxon>
        <taxon>Oerskovia</taxon>
    </lineage>
</organism>
<evidence type="ECO:0000313" key="2">
    <source>
        <dbReference type="EMBL" id="MFC6424861.1"/>
    </source>
</evidence>
<keyword evidence="1" id="KW-0472">Membrane</keyword>
<keyword evidence="1" id="KW-1133">Transmembrane helix</keyword>
<proteinExistence type="predicted"/>
<evidence type="ECO:0000313" key="3">
    <source>
        <dbReference type="Proteomes" id="UP001596305"/>
    </source>
</evidence>
<accession>A0ABW1XC30</accession>
<feature type="transmembrane region" description="Helical" evidence="1">
    <location>
        <begin position="21"/>
        <end position="40"/>
    </location>
</feature>
<evidence type="ECO:0000256" key="1">
    <source>
        <dbReference type="SAM" id="Phobius"/>
    </source>
</evidence>
<keyword evidence="3" id="KW-1185">Reference proteome</keyword>
<keyword evidence="1" id="KW-0812">Transmembrane</keyword>
<sequence length="172" mass="18955">MLERRRDELRSTYVRLGTGELAAAGIFAAVALTIVTPWLTEPGDRSAMWSALVPLLVVLVQAGVYWLLARTWVGRAPMPPTVALTYRALRVLTAGALVVGLIGIIVWWPDDVAVGLMVAGVWLFGAVEYVNYFVVRLAYPVRQFLTGVRQRRTPRLVLDLRSARSPTSVSHG</sequence>
<protein>
    <submittedName>
        <fullName evidence="2">Uncharacterized protein</fullName>
    </submittedName>
</protein>
<name>A0ABW1XC30_9CELL</name>
<dbReference type="RefSeq" id="WP_204809124.1">
    <property type="nucleotide sequence ID" value="NZ_BAAAIY010000006.1"/>
</dbReference>
<comment type="caution">
    <text evidence="2">The sequence shown here is derived from an EMBL/GenBank/DDBJ whole genome shotgun (WGS) entry which is preliminary data.</text>
</comment>
<feature type="transmembrane region" description="Helical" evidence="1">
    <location>
        <begin position="89"/>
        <end position="108"/>
    </location>
</feature>
<reference evidence="3" key="1">
    <citation type="journal article" date="2019" name="Int. J. Syst. Evol. Microbiol.">
        <title>The Global Catalogue of Microorganisms (GCM) 10K type strain sequencing project: providing services to taxonomists for standard genome sequencing and annotation.</title>
        <authorList>
            <consortium name="The Broad Institute Genomics Platform"/>
            <consortium name="The Broad Institute Genome Sequencing Center for Infectious Disease"/>
            <person name="Wu L."/>
            <person name="Ma J."/>
        </authorList>
    </citation>
    <scope>NUCLEOTIDE SEQUENCE [LARGE SCALE GENOMIC DNA]</scope>
    <source>
        <strain evidence="3">CCUG 47105</strain>
    </source>
</reference>
<dbReference type="Proteomes" id="UP001596305">
    <property type="component" value="Unassembled WGS sequence"/>
</dbReference>
<dbReference type="EMBL" id="JBHSTM010000004">
    <property type="protein sequence ID" value="MFC6424861.1"/>
    <property type="molecule type" value="Genomic_DNA"/>
</dbReference>